<sequence length="907" mass="101545">MGKKELAALFSSNPDRYYKVSLFDKMGFARRKCGKCEKFFWTLNDGRQFCPDHENYSFISKPPTSKRLDYVSAWKEVDKFFRANDHTIVRRYPVVCRWREDLYFTIASIVDFQRVVGNQVVFELPANPLVVPQMCLRFNDIENVGLSGRHYTGFCMIGQTCNADAPGGYWKDKCIDLDYGMLTKGLGIKPEEITFVEDVWMGAGAFGYSLEYFVRGLELGNAVFTEFEGNENDYRVMPNKIIDMGAGLERFSWITMGTPTSYDCCFGPVVDKLRDITGTDNGGDVLSRYFEAVSSKLDHTTSVRELRSLIAREMKIDEEKLARLVAPHEAIYTVADHVRTLLFAISDGALPSNVGGGYNLRVILRRALSMLERLGWKNVRVEDIADMHVDYLKQMYPELEEYRQDVRTILQLEAGRYTSSRERMNSVAMLLKTSKKGELSVDDLIRLYDSDGITPDFLVEQGVIQGVPSTFYTKLAELHTNLAAGQTAKPIRGLEGLPPTKLLYYEDETMREFHAKVIKVVDSKYVILDQTAFYPRGGGQEPDTGEIEDTKVVEVTKQADIVIHRIEGNNNKLAEGQSVHAKVNARRRDLITKHHTATHVLNSASRNTLGSWVWQNSAFKEEGYGRLDITHHSALAKEEVQKIEHAANRVIRENHPVIIKTYDRGEAEQEFTFRIYQGGVVPTSNVRIVNIEGWDIEACGGTHVKSTGEIGLVKIVKSERIQDGVVRLEFVAGEAAVNYMQQLDSQLASIAQKLGSSREKVVESFNKSMEEAEAAKKKVRTMLRVVAGPIAKDISDKAKKLGSGVHLHSTYDEELDEDYHIAVGEKAIELDKQLLYVALVSKGQGIRVIVFAGEAARKKVKAGAVAKQVSAKLGGSGGGDDRFGQGGGRSKDRIKEALLLAEEEAAK</sequence>
<dbReference type="GO" id="GO:0000049">
    <property type="term" value="F:tRNA binding"/>
    <property type="evidence" value="ECO:0007669"/>
    <property type="project" value="UniProtKB-KW"/>
</dbReference>
<keyword evidence="9 13" id="KW-0067">ATP-binding</keyword>
<evidence type="ECO:0000313" key="15">
    <source>
        <dbReference type="EMBL" id="AFU59365.1"/>
    </source>
</evidence>
<name>K0IHF9_NITGG</name>
<dbReference type="InterPro" id="IPR009000">
    <property type="entry name" value="Transl_B-barrel_sf"/>
</dbReference>
<evidence type="ECO:0000256" key="5">
    <source>
        <dbReference type="ARBA" id="ARBA00022598"/>
    </source>
</evidence>
<evidence type="ECO:0000256" key="7">
    <source>
        <dbReference type="ARBA" id="ARBA00022741"/>
    </source>
</evidence>
<dbReference type="GO" id="GO:0008270">
    <property type="term" value="F:zinc ion binding"/>
    <property type="evidence" value="ECO:0007669"/>
    <property type="project" value="UniProtKB-UniRule"/>
</dbReference>
<dbReference type="Pfam" id="PF01411">
    <property type="entry name" value="tRNA-synt_2c"/>
    <property type="match status" value="1"/>
</dbReference>
<dbReference type="PATRIC" id="fig|1237085.11.peg.2414"/>
<proteinExistence type="inferred from homology"/>
<dbReference type="Gene3D" id="6.10.250.550">
    <property type="match status" value="1"/>
</dbReference>
<evidence type="ECO:0000256" key="4">
    <source>
        <dbReference type="ARBA" id="ARBA00022555"/>
    </source>
</evidence>
<dbReference type="SUPFAM" id="SSF55186">
    <property type="entry name" value="ThrRS/AlaRS common domain"/>
    <property type="match status" value="1"/>
</dbReference>
<evidence type="ECO:0000256" key="10">
    <source>
        <dbReference type="ARBA" id="ARBA00022884"/>
    </source>
</evidence>
<organism evidence="15 16">
    <name type="scientific">Nitrososphaera gargensis (strain Ga9.2)</name>
    <dbReference type="NCBI Taxonomy" id="1237085"/>
    <lineage>
        <taxon>Archaea</taxon>
        <taxon>Nitrososphaerota</taxon>
        <taxon>Nitrososphaeria</taxon>
        <taxon>Nitrososphaerales</taxon>
        <taxon>Nitrososphaeraceae</taxon>
        <taxon>Nitrososphaera</taxon>
    </lineage>
</organism>
<keyword evidence="16" id="KW-1185">Reference proteome</keyword>
<dbReference type="SUPFAM" id="SSF50447">
    <property type="entry name" value="Translation proteins"/>
    <property type="match status" value="1"/>
</dbReference>
<dbReference type="GO" id="GO:0002161">
    <property type="term" value="F:aminoacyl-tRNA deacylase activity"/>
    <property type="evidence" value="ECO:0007669"/>
    <property type="project" value="TreeGrafter"/>
</dbReference>
<dbReference type="HAMAP" id="MF_00036_A">
    <property type="entry name" value="Ala_tRNA_synth_A"/>
    <property type="match status" value="1"/>
</dbReference>
<comment type="subcellular location">
    <subcellularLocation>
        <location evidence="1 13">Cytoplasm</location>
    </subcellularLocation>
</comment>
<comment type="similarity">
    <text evidence="2 13">Belongs to the class-II aminoacyl-tRNA synthetase family.</text>
</comment>
<dbReference type="InterPro" id="IPR002318">
    <property type="entry name" value="Ala-tRNA-lgiase_IIc"/>
</dbReference>
<protein>
    <recommendedName>
        <fullName evidence="13">Alanine--tRNA ligase</fullName>
        <ecNumber evidence="13">6.1.1.7</ecNumber>
    </recommendedName>
    <alternativeName>
        <fullName evidence="13">Alanyl-tRNA synthetase</fullName>
        <shortName evidence="13">AlaRS</shortName>
    </alternativeName>
</protein>
<dbReference type="Proteomes" id="UP000008037">
    <property type="component" value="Chromosome"/>
</dbReference>
<dbReference type="PRINTS" id="PR00980">
    <property type="entry name" value="TRNASYNTHALA"/>
</dbReference>
<comment type="domain">
    <text evidence="13">Consists of three domains; the N-terminal catalytic domain, the editing domain and the C-terminal C-Ala domain. The editing domain removes incorrectly charged amino acids, while the C-Ala domain, along with tRNA(Ala), serves as a bridge to cooperatively bring together the editing and aminoacylation centers thus stimulating deacylation of misacylated tRNAs.</text>
</comment>
<dbReference type="InParanoid" id="K0IHF9"/>
<evidence type="ECO:0000256" key="9">
    <source>
        <dbReference type="ARBA" id="ARBA00022840"/>
    </source>
</evidence>
<dbReference type="GeneID" id="13794458"/>
<dbReference type="Gene3D" id="2.40.30.130">
    <property type="match status" value="1"/>
</dbReference>
<evidence type="ECO:0000256" key="3">
    <source>
        <dbReference type="ARBA" id="ARBA00022490"/>
    </source>
</evidence>
<dbReference type="FunFam" id="2.40.30.130:FF:000010">
    <property type="entry name" value="Alanine--tRNA ligase"/>
    <property type="match status" value="1"/>
</dbReference>
<comment type="cofactor">
    <cofactor evidence="13">
        <name>Zn(2+)</name>
        <dbReference type="ChEBI" id="CHEBI:29105"/>
    </cofactor>
    <text evidence="13">Binds 1 zinc ion per subunit.</text>
</comment>
<dbReference type="GO" id="GO:0005737">
    <property type="term" value="C:cytoplasm"/>
    <property type="evidence" value="ECO:0007669"/>
    <property type="project" value="UniProtKB-SubCell"/>
</dbReference>
<dbReference type="Gene3D" id="3.30.980.10">
    <property type="entry name" value="Threonyl-trna Synthetase, Chain A, domain 2"/>
    <property type="match status" value="1"/>
</dbReference>
<dbReference type="AlphaFoldDB" id="K0IHF9"/>
<evidence type="ECO:0000256" key="6">
    <source>
        <dbReference type="ARBA" id="ARBA00022723"/>
    </source>
</evidence>
<feature type="binding site" evidence="13">
    <location>
        <position position="599"/>
    </location>
    <ligand>
        <name>Zn(2+)</name>
        <dbReference type="ChEBI" id="CHEBI:29105"/>
    </ligand>
</feature>
<feature type="domain" description="Alanyl-transfer RNA synthetases family profile" evidence="14">
    <location>
        <begin position="79"/>
        <end position="742"/>
    </location>
</feature>
<evidence type="ECO:0000256" key="8">
    <source>
        <dbReference type="ARBA" id="ARBA00022833"/>
    </source>
</evidence>
<gene>
    <name evidence="13 15" type="primary">alaS</name>
    <name evidence="15" type="ordered locus">Ngar_c24410</name>
</gene>
<keyword evidence="12 13" id="KW-0030">Aminoacyl-tRNA synthetase</keyword>
<evidence type="ECO:0000256" key="2">
    <source>
        <dbReference type="ARBA" id="ARBA00008226"/>
    </source>
</evidence>
<dbReference type="EC" id="6.1.1.7" evidence="13"/>
<keyword evidence="8 13" id="KW-0862">Zinc</keyword>
<evidence type="ECO:0000256" key="11">
    <source>
        <dbReference type="ARBA" id="ARBA00022917"/>
    </source>
</evidence>
<keyword evidence="6 13" id="KW-0479">Metal-binding</keyword>
<feature type="binding site" evidence="13">
    <location>
        <position position="595"/>
    </location>
    <ligand>
        <name>Zn(2+)</name>
        <dbReference type="ChEBI" id="CHEBI:29105"/>
    </ligand>
</feature>
<comment type="function">
    <text evidence="13">Catalyzes the attachment of alanine to tRNA(Ala) in a two-step reaction: alanine is first activated by ATP to form Ala-AMP and then transferred to the acceptor end of tRNA(Ala). Also edits incorrectly charged Ser-tRNA(Ala) and Gly-tRNA(Ala) via its editing domain.</text>
</comment>
<dbReference type="InterPro" id="IPR050058">
    <property type="entry name" value="Ala-tRNA_ligase"/>
</dbReference>
<evidence type="ECO:0000256" key="1">
    <source>
        <dbReference type="ARBA" id="ARBA00004496"/>
    </source>
</evidence>
<reference evidence="15 16" key="1">
    <citation type="journal article" date="2012" name="Environ. Microbiol.">
        <title>The genome of the ammonia-oxidizing Candidatus Nitrososphaera gargensis: insights into metabolic versatility and environmental adaptations.</title>
        <authorList>
            <person name="Spang A."/>
            <person name="Poehlein A."/>
            <person name="Offre P."/>
            <person name="Zumbragel S."/>
            <person name="Haider S."/>
            <person name="Rychlik N."/>
            <person name="Nowka B."/>
            <person name="Schmeisser C."/>
            <person name="Lebedeva E.V."/>
            <person name="Rattei T."/>
            <person name="Bohm C."/>
            <person name="Schmid M."/>
            <person name="Galushko A."/>
            <person name="Hatzenpichler R."/>
            <person name="Weinmaier T."/>
            <person name="Daniel R."/>
            <person name="Schleper C."/>
            <person name="Spieck E."/>
            <person name="Streit W."/>
            <person name="Wagner M."/>
        </authorList>
    </citation>
    <scope>NUCLEOTIDE SEQUENCE [LARGE SCALE GENOMIC DNA]</scope>
    <source>
        <strain evidence="16">Ga9.2</strain>
    </source>
</reference>
<dbReference type="PROSITE" id="PS50860">
    <property type="entry name" value="AA_TRNA_LIGASE_II_ALA"/>
    <property type="match status" value="1"/>
</dbReference>
<dbReference type="InterPro" id="IPR018164">
    <property type="entry name" value="Ala-tRNA-synth_IIc_N"/>
</dbReference>
<dbReference type="InterPro" id="IPR018165">
    <property type="entry name" value="Ala-tRNA-synth_IIc_core"/>
</dbReference>
<comment type="catalytic activity">
    <reaction evidence="13">
        <text>tRNA(Ala) + L-alanine + ATP = L-alanyl-tRNA(Ala) + AMP + diphosphate</text>
        <dbReference type="Rhea" id="RHEA:12540"/>
        <dbReference type="Rhea" id="RHEA-COMP:9657"/>
        <dbReference type="Rhea" id="RHEA-COMP:9923"/>
        <dbReference type="ChEBI" id="CHEBI:30616"/>
        <dbReference type="ChEBI" id="CHEBI:33019"/>
        <dbReference type="ChEBI" id="CHEBI:57972"/>
        <dbReference type="ChEBI" id="CHEBI:78442"/>
        <dbReference type="ChEBI" id="CHEBI:78497"/>
        <dbReference type="ChEBI" id="CHEBI:456215"/>
        <dbReference type="EC" id="6.1.1.7"/>
    </reaction>
</comment>
<dbReference type="GO" id="GO:0004813">
    <property type="term" value="F:alanine-tRNA ligase activity"/>
    <property type="evidence" value="ECO:0007669"/>
    <property type="project" value="UniProtKB-UniRule"/>
</dbReference>
<dbReference type="SUPFAM" id="SSF101353">
    <property type="entry name" value="Putative anticodon-binding domain of alanyl-tRNA synthetase (AlaRS)"/>
    <property type="match status" value="1"/>
</dbReference>
<dbReference type="NCBIfam" id="TIGR00344">
    <property type="entry name" value="alaS"/>
    <property type="match status" value="1"/>
</dbReference>
<dbReference type="OrthoDB" id="7506at2157"/>
<dbReference type="InterPro" id="IPR018163">
    <property type="entry name" value="Thr/Ala-tRNA-synth_IIc_edit"/>
</dbReference>
<keyword evidence="7 13" id="KW-0547">Nucleotide-binding</keyword>
<dbReference type="EMBL" id="CP002408">
    <property type="protein sequence ID" value="AFU59365.1"/>
    <property type="molecule type" value="Genomic_DNA"/>
</dbReference>
<dbReference type="SUPFAM" id="SSF55681">
    <property type="entry name" value="Class II aaRS and biotin synthetases"/>
    <property type="match status" value="1"/>
</dbReference>
<dbReference type="Gene3D" id="3.10.310.40">
    <property type="match status" value="1"/>
</dbReference>
<feature type="binding site" evidence="13">
    <location>
        <position position="699"/>
    </location>
    <ligand>
        <name>Zn(2+)</name>
        <dbReference type="ChEBI" id="CHEBI:29105"/>
    </ligand>
</feature>
<dbReference type="STRING" id="1237085.Ngar_c24410"/>
<dbReference type="KEGG" id="nga:Ngar_c24410"/>
<evidence type="ECO:0000313" key="16">
    <source>
        <dbReference type="Proteomes" id="UP000008037"/>
    </source>
</evidence>
<accession>K0IHF9</accession>
<dbReference type="GO" id="GO:0005524">
    <property type="term" value="F:ATP binding"/>
    <property type="evidence" value="ECO:0007669"/>
    <property type="project" value="UniProtKB-UniRule"/>
</dbReference>
<dbReference type="RefSeq" id="WP_015019900.1">
    <property type="nucleotide sequence ID" value="NC_018719.1"/>
</dbReference>
<dbReference type="Gene3D" id="3.30.54.20">
    <property type="match status" value="1"/>
</dbReference>
<dbReference type="FunCoup" id="K0IHF9">
    <property type="interactions" value="180"/>
</dbReference>
<dbReference type="HOGENOM" id="CLU_004485_4_0_2"/>
<evidence type="ECO:0000256" key="13">
    <source>
        <dbReference type="HAMAP-Rule" id="MF_00036"/>
    </source>
</evidence>
<feature type="binding site" evidence="13">
    <location>
        <position position="703"/>
    </location>
    <ligand>
        <name>Zn(2+)</name>
        <dbReference type="ChEBI" id="CHEBI:29105"/>
    </ligand>
</feature>
<dbReference type="SMART" id="SM00863">
    <property type="entry name" value="tRNA_SAD"/>
    <property type="match status" value="1"/>
</dbReference>
<keyword evidence="11 13" id="KW-0648">Protein biosynthesis</keyword>
<dbReference type="PANTHER" id="PTHR11777:SF9">
    <property type="entry name" value="ALANINE--TRNA LIGASE, CYTOPLASMIC"/>
    <property type="match status" value="1"/>
</dbReference>
<dbReference type="InterPro" id="IPR012947">
    <property type="entry name" value="tRNA_SAD"/>
</dbReference>
<keyword evidence="5 13" id="KW-0436">Ligase</keyword>
<keyword evidence="3 13" id="KW-0963">Cytoplasm</keyword>
<evidence type="ECO:0000259" key="14">
    <source>
        <dbReference type="PROSITE" id="PS50860"/>
    </source>
</evidence>
<dbReference type="FunFam" id="3.30.54.20:FF:000004">
    <property type="entry name" value="Alanine--tRNA ligase"/>
    <property type="match status" value="1"/>
</dbReference>
<dbReference type="InterPro" id="IPR045864">
    <property type="entry name" value="aa-tRNA-synth_II/BPL/LPL"/>
</dbReference>
<keyword evidence="4 13" id="KW-0820">tRNA-binding</keyword>
<dbReference type="PANTHER" id="PTHR11777">
    <property type="entry name" value="ALANYL-TRNA SYNTHETASE"/>
    <property type="match status" value="1"/>
</dbReference>
<dbReference type="Gene3D" id="3.30.930.10">
    <property type="entry name" value="Bira Bifunctional Protein, Domain 2"/>
    <property type="match status" value="1"/>
</dbReference>
<dbReference type="InterPro" id="IPR018162">
    <property type="entry name" value="Ala-tRNA-ligase_IIc_anticod-bd"/>
</dbReference>
<dbReference type="NCBIfam" id="TIGR03683">
    <property type="entry name" value="A-tRNA_syn_arch"/>
    <property type="match status" value="1"/>
</dbReference>
<dbReference type="GO" id="GO:0006419">
    <property type="term" value="P:alanyl-tRNA aminoacylation"/>
    <property type="evidence" value="ECO:0007669"/>
    <property type="project" value="UniProtKB-UniRule"/>
</dbReference>
<dbReference type="InterPro" id="IPR022429">
    <property type="entry name" value="Ala-tRNA_lgiase_arc"/>
</dbReference>
<keyword evidence="10 13" id="KW-0694">RNA-binding</keyword>
<dbReference type="FunFam" id="3.30.980.10:FF:000004">
    <property type="entry name" value="Alanine--tRNA ligase, cytoplasmic"/>
    <property type="match status" value="1"/>
</dbReference>
<dbReference type="Pfam" id="PF07973">
    <property type="entry name" value="tRNA_SAD"/>
    <property type="match status" value="1"/>
</dbReference>
<evidence type="ECO:0000256" key="12">
    <source>
        <dbReference type="ARBA" id="ARBA00023146"/>
    </source>
</evidence>